<comment type="subcellular location">
    <subcellularLocation>
        <location evidence="2">Cytoplasm</location>
    </subcellularLocation>
</comment>
<comment type="caution">
    <text evidence="4">The sequence shown here is derived from an EMBL/GenBank/DDBJ whole genome shotgun (WGS) entry which is preliminary data.</text>
</comment>
<evidence type="ECO:0000313" key="4">
    <source>
        <dbReference type="EMBL" id="MCZ0724978.1"/>
    </source>
</evidence>
<evidence type="ECO:0000313" key="5">
    <source>
        <dbReference type="Proteomes" id="UP001146670"/>
    </source>
</evidence>
<dbReference type="Proteomes" id="UP001146670">
    <property type="component" value="Unassembled WGS sequence"/>
</dbReference>
<evidence type="ECO:0000256" key="2">
    <source>
        <dbReference type="PIRNR" id="PIRNR006276"/>
    </source>
</evidence>
<dbReference type="RefSeq" id="WP_268751303.1">
    <property type="nucleotide sequence ID" value="NZ_JAPRFQ010000001.1"/>
</dbReference>
<proteinExistence type="inferred from homology"/>
<dbReference type="Gene3D" id="3.40.50.620">
    <property type="entry name" value="HUPs"/>
    <property type="match status" value="1"/>
</dbReference>
<name>A0A9X3JCP7_9LACT</name>
<dbReference type="InterPro" id="IPR006015">
    <property type="entry name" value="Universal_stress_UspA"/>
</dbReference>
<dbReference type="SUPFAM" id="SSF52402">
    <property type="entry name" value="Adenine nucleotide alpha hydrolases-like"/>
    <property type="match status" value="1"/>
</dbReference>
<dbReference type="InterPro" id="IPR006016">
    <property type="entry name" value="UspA"/>
</dbReference>
<evidence type="ECO:0000259" key="3">
    <source>
        <dbReference type="Pfam" id="PF00582"/>
    </source>
</evidence>
<dbReference type="PANTHER" id="PTHR46268:SF6">
    <property type="entry name" value="UNIVERSAL STRESS PROTEIN UP12"/>
    <property type="match status" value="1"/>
</dbReference>
<reference evidence="4" key="1">
    <citation type="submission" date="2022-12" db="EMBL/GenBank/DDBJ databases">
        <title>Description and comparative metabolic analysis of Aerococcus sp. nov., isolated from the feces of a pig.</title>
        <authorList>
            <person name="Chang Y.-H."/>
        </authorList>
    </citation>
    <scope>NUCLEOTIDE SEQUENCE</scope>
    <source>
        <strain evidence="4">YH-aer222</strain>
    </source>
</reference>
<sequence length="153" mass="16984">MYQEYKRILAPIDGSKEAKKAFLKAIQVARRNEASLDIAHIIDTRAMQVGDGYEIIYTDDMSSEGKALLADYEKMAHDHGLEDVHTHLEYGSPKQVITEELSVDCKSDLIMIGATGLSAVERLLVGSVSDYVIRNAPCDVLVVRTDLENKLSE</sequence>
<comment type="similarity">
    <text evidence="1 2">Belongs to the universal stress protein A family.</text>
</comment>
<keyword evidence="2" id="KW-0963">Cytoplasm</keyword>
<dbReference type="PANTHER" id="PTHR46268">
    <property type="entry name" value="STRESS RESPONSE PROTEIN NHAX"/>
    <property type="match status" value="1"/>
</dbReference>
<gene>
    <name evidence="4" type="ORF">OW157_00160</name>
</gene>
<evidence type="ECO:0000256" key="1">
    <source>
        <dbReference type="ARBA" id="ARBA00008791"/>
    </source>
</evidence>
<dbReference type="CDD" id="cd00293">
    <property type="entry name" value="USP-like"/>
    <property type="match status" value="1"/>
</dbReference>
<keyword evidence="5" id="KW-1185">Reference proteome</keyword>
<dbReference type="GO" id="GO:0005737">
    <property type="term" value="C:cytoplasm"/>
    <property type="evidence" value="ECO:0007669"/>
    <property type="project" value="UniProtKB-SubCell"/>
</dbReference>
<accession>A0A9X3JCP7</accession>
<dbReference type="PIRSF" id="PIRSF006276">
    <property type="entry name" value="UspA"/>
    <property type="match status" value="1"/>
</dbReference>
<dbReference type="EMBL" id="JAPRFR010000001">
    <property type="protein sequence ID" value="MCZ0724978.1"/>
    <property type="molecule type" value="Genomic_DNA"/>
</dbReference>
<dbReference type="InterPro" id="IPR014729">
    <property type="entry name" value="Rossmann-like_a/b/a_fold"/>
</dbReference>
<dbReference type="AlphaFoldDB" id="A0A9X3JCP7"/>
<dbReference type="PRINTS" id="PR01438">
    <property type="entry name" value="UNVRSLSTRESS"/>
</dbReference>
<dbReference type="Pfam" id="PF00582">
    <property type="entry name" value="Usp"/>
    <property type="match status" value="1"/>
</dbReference>
<protein>
    <recommendedName>
        <fullName evidence="2">Universal stress protein</fullName>
    </recommendedName>
</protein>
<organism evidence="4 5">
    <name type="scientific">Aerococcus kribbianus</name>
    <dbReference type="NCBI Taxonomy" id="2999064"/>
    <lineage>
        <taxon>Bacteria</taxon>
        <taxon>Bacillati</taxon>
        <taxon>Bacillota</taxon>
        <taxon>Bacilli</taxon>
        <taxon>Lactobacillales</taxon>
        <taxon>Aerococcaceae</taxon>
        <taxon>Aerococcus</taxon>
    </lineage>
</organism>
<feature type="domain" description="UspA" evidence="3">
    <location>
        <begin position="4"/>
        <end position="144"/>
    </location>
</feature>